<dbReference type="AlphaFoldDB" id="C5T171"/>
<keyword evidence="2" id="KW-0732">Signal</keyword>
<dbReference type="InterPro" id="IPR005064">
    <property type="entry name" value="BUG"/>
</dbReference>
<sequence length="325" mass="33307">MFKLLSTVVATIGALATASLAHAQVHGQSPMPPMIRIVVPFSPGAGTDILARRLANALGPRLNTTVIVENRPGASGMIGTSTVVKGPKDGSQLVFGSVSLVSAAALMGNASFNLLTDLTPVAVTGEGPLLVAVPVSSSITSPQDLVAAARAKPDALSHGTGGIGTIAHVAAEMLNNQAKIQIRHIPYKGAAPAVTDTIGGVLDVIFAARTSIAGQLRAGQLRAIAVASATPSAAFPNLPTMASAVPGYSATLYNVLLAPAGTPAALIKRINKEVNEISASKEMQELLEADGFTAVNETPEQSAKRIRDSYTVFKRVGAEQNIVLQ</sequence>
<name>C5T171_ACIDE</name>
<dbReference type="PATRIC" id="fig|573060.9.peg.4593"/>
<feature type="chain" id="PRO_5002956878" evidence="2">
    <location>
        <begin position="24"/>
        <end position="325"/>
    </location>
</feature>
<comment type="similarity">
    <text evidence="1">Belongs to the UPF0065 (bug) family.</text>
</comment>
<proteinExistence type="inferred from homology"/>
<dbReference type="PANTHER" id="PTHR42928">
    <property type="entry name" value="TRICARBOXYLATE-BINDING PROTEIN"/>
    <property type="match status" value="1"/>
</dbReference>
<evidence type="ECO:0000313" key="3">
    <source>
        <dbReference type="EMBL" id="EER61815.1"/>
    </source>
</evidence>
<dbReference type="SUPFAM" id="SSF53850">
    <property type="entry name" value="Periplasmic binding protein-like II"/>
    <property type="match status" value="1"/>
</dbReference>
<dbReference type="EMBL" id="ACQT01000009">
    <property type="protein sequence ID" value="EER61815.1"/>
    <property type="molecule type" value="Genomic_DNA"/>
</dbReference>
<evidence type="ECO:0000256" key="1">
    <source>
        <dbReference type="ARBA" id="ARBA00006987"/>
    </source>
</evidence>
<keyword evidence="4" id="KW-1185">Reference proteome</keyword>
<evidence type="ECO:0000313" key="4">
    <source>
        <dbReference type="Proteomes" id="UP000003856"/>
    </source>
</evidence>
<reference evidence="3 4" key="1">
    <citation type="submission" date="2009-05" db="EMBL/GenBank/DDBJ databases">
        <title>The draft genome of Acidovorax delafieldii 2AN.</title>
        <authorList>
            <consortium name="US DOE Joint Genome Institute (JGI-PGF)"/>
            <person name="Lucas S."/>
            <person name="Copeland A."/>
            <person name="Lapidus A."/>
            <person name="Glavina del Rio T."/>
            <person name="Tice H."/>
            <person name="Bruce D."/>
            <person name="Goodwin L."/>
            <person name="Pitluck S."/>
            <person name="Larimer F."/>
            <person name="Land M.L."/>
            <person name="Hauser L."/>
            <person name="Shelobolina E.S."/>
            <person name="Picardal F."/>
            <person name="Roden E."/>
            <person name="Emerson D."/>
        </authorList>
    </citation>
    <scope>NUCLEOTIDE SEQUENCE [LARGE SCALE GENOMIC DNA]</scope>
    <source>
        <strain evidence="3 4">2AN</strain>
    </source>
</reference>
<protein>
    <submittedName>
        <fullName evidence="3">Uncharacterized protein</fullName>
    </submittedName>
</protein>
<dbReference type="Proteomes" id="UP000003856">
    <property type="component" value="Unassembled WGS sequence"/>
</dbReference>
<gene>
    <name evidence="3" type="ORF">AcdelDRAFT_0651</name>
</gene>
<feature type="signal peptide" evidence="2">
    <location>
        <begin position="1"/>
        <end position="23"/>
    </location>
</feature>
<comment type="caution">
    <text evidence="3">The sequence shown here is derived from an EMBL/GenBank/DDBJ whole genome shotgun (WGS) entry which is preliminary data.</text>
</comment>
<dbReference type="RefSeq" id="WP_005793346.1">
    <property type="nucleotide sequence ID" value="NZ_ACQT01000009.1"/>
</dbReference>
<organism evidence="3 4">
    <name type="scientific">Acidovorax delafieldii 2AN</name>
    <dbReference type="NCBI Taxonomy" id="573060"/>
    <lineage>
        <taxon>Bacteria</taxon>
        <taxon>Pseudomonadati</taxon>
        <taxon>Pseudomonadota</taxon>
        <taxon>Betaproteobacteria</taxon>
        <taxon>Burkholderiales</taxon>
        <taxon>Comamonadaceae</taxon>
        <taxon>Acidovorax</taxon>
    </lineage>
</organism>
<accession>C5T171</accession>
<dbReference type="Gene3D" id="3.40.190.150">
    <property type="entry name" value="Bordetella uptake gene, domain 1"/>
    <property type="match status" value="1"/>
</dbReference>
<dbReference type="Pfam" id="PF03401">
    <property type="entry name" value="TctC"/>
    <property type="match status" value="1"/>
</dbReference>
<dbReference type="OrthoDB" id="8678477at2"/>
<evidence type="ECO:0000256" key="2">
    <source>
        <dbReference type="SAM" id="SignalP"/>
    </source>
</evidence>
<dbReference type="InterPro" id="IPR042100">
    <property type="entry name" value="Bug_dom1"/>
</dbReference>
<dbReference type="PIRSF" id="PIRSF017082">
    <property type="entry name" value="YflP"/>
    <property type="match status" value="1"/>
</dbReference>
<dbReference type="Gene3D" id="3.40.190.10">
    <property type="entry name" value="Periplasmic binding protein-like II"/>
    <property type="match status" value="1"/>
</dbReference>
<dbReference type="PANTHER" id="PTHR42928:SF5">
    <property type="entry name" value="BLR1237 PROTEIN"/>
    <property type="match status" value="1"/>
</dbReference>